<accession>A0A498C359</accession>
<evidence type="ECO:0000256" key="2">
    <source>
        <dbReference type="PIRSR" id="PIRSR601310-3"/>
    </source>
</evidence>
<organism evidence="5 6">
    <name type="scientific">Microbacterium telephonicum</name>
    <dbReference type="NCBI Taxonomy" id="1714841"/>
    <lineage>
        <taxon>Bacteria</taxon>
        <taxon>Bacillati</taxon>
        <taxon>Actinomycetota</taxon>
        <taxon>Actinomycetes</taxon>
        <taxon>Micrococcales</taxon>
        <taxon>Microbacteriaceae</taxon>
        <taxon>Microbacterium</taxon>
    </lineage>
</organism>
<dbReference type="InterPro" id="IPR001310">
    <property type="entry name" value="Histidine_triad_HIT"/>
</dbReference>
<evidence type="ECO:0000313" key="5">
    <source>
        <dbReference type="EMBL" id="RLK47600.1"/>
    </source>
</evidence>
<evidence type="ECO:0000259" key="4">
    <source>
        <dbReference type="PROSITE" id="PS51084"/>
    </source>
</evidence>
<dbReference type="PROSITE" id="PS51084">
    <property type="entry name" value="HIT_2"/>
    <property type="match status" value="1"/>
</dbReference>
<dbReference type="GO" id="GO:0009117">
    <property type="term" value="P:nucleotide metabolic process"/>
    <property type="evidence" value="ECO:0007669"/>
    <property type="project" value="TreeGrafter"/>
</dbReference>
<feature type="domain" description="HIT" evidence="4">
    <location>
        <begin position="15"/>
        <end position="122"/>
    </location>
</feature>
<dbReference type="GO" id="GO:0003824">
    <property type="term" value="F:catalytic activity"/>
    <property type="evidence" value="ECO:0007669"/>
    <property type="project" value="InterPro"/>
</dbReference>
<dbReference type="AlphaFoldDB" id="A0A498C359"/>
<dbReference type="PANTHER" id="PTHR46648:SF1">
    <property type="entry name" value="ADENOSINE 5'-MONOPHOSPHORAMIDASE HNT1"/>
    <property type="match status" value="1"/>
</dbReference>
<dbReference type="PRINTS" id="PR00332">
    <property type="entry name" value="HISTRIAD"/>
</dbReference>
<keyword evidence="6" id="KW-1185">Reference proteome</keyword>
<dbReference type="PANTHER" id="PTHR46648">
    <property type="entry name" value="HIT FAMILY PROTEIN 1"/>
    <property type="match status" value="1"/>
</dbReference>
<evidence type="ECO:0000256" key="3">
    <source>
        <dbReference type="PROSITE-ProRule" id="PRU00464"/>
    </source>
</evidence>
<dbReference type="Proteomes" id="UP000273158">
    <property type="component" value="Unassembled WGS sequence"/>
</dbReference>
<name>A0A498C359_9MICO</name>
<dbReference type="OrthoDB" id="9784774at2"/>
<proteinExistence type="predicted"/>
<dbReference type="EMBL" id="RCDB01000003">
    <property type="protein sequence ID" value="RLK47600.1"/>
    <property type="molecule type" value="Genomic_DNA"/>
</dbReference>
<reference evidence="5 6" key="1">
    <citation type="journal article" date="2015" name="Stand. Genomic Sci.">
        <title>Genomic Encyclopedia of Bacterial and Archaeal Type Strains, Phase III: the genomes of soil and plant-associated and newly described type strains.</title>
        <authorList>
            <person name="Whitman W.B."/>
            <person name="Woyke T."/>
            <person name="Klenk H.P."/>
            <person name="Zhou Y."/>
            <person name="Lilburn T.G."/>
            <person name="Beck B.J."/>
            <person name="De Vos P."/>
            <person name="Vandamme P."/>
            <person name="Eisen J.A."/>
            <person name="Garrity G."/>
            <person name="Hugenholtz P."/>
            <person name="Kyrpides N.C."/>
        </authorList>
    </citation>
    <scope>NUCLEOTIDE SEQUENCE [LARGE SCALE GENOMIC DNA]</scope>
    <source>
        <strain evidence="5 6">S2T63</strain>
    </source>
</reference>
<dbReference type="Pfam" id="PF01230">
    <property type="entry name" value="HIT"/>
    <property type="match status" value="1"/>
</dbReference>
<evidence type="ECO:0000313" key="6">
    <source>
        <dbReference type="Proteomes" id="UP000273158"/>
    </source>
</evidence>
<dbReference type="SUPFAM" id="SSF54197">
    <property type="entry name" value="HIT-like"/>
    <property type="match status" value="1"/>
</dbReference>
<dbReference type="RefSeq" id="WP_121059912.1">
    <property type="nucleotide sequence ID" value="NZ_RCDB01000003.1"/>
</dbReference>
<dbReference type="InterPro" id="IPR036265">
    <property type="entry name" value="HIT-like_sf"/>
</dbReference>
<dbReference type="Gene3D" id="3.30.428.10">
    <property type="entry name" value="HIT-like"/>
    <property type="match status" value="1"/>
</dbReference>
<dbReference type="InterPro" id="IPR011146">
    <property type="entry name" value="HIT-like"/>
</dbReference>
<feature type="short sequence motif" description="Histidine triad motif" evidence="2 3">
    <location>
        <begin position="107"/>
        <end position="111"/>
    </location>
</feature>
<evidence type="ECO:0000256" key="1">
    <source>
        <dbReference type="PIRSR" id="PIRSR601310-1"/>
    </source>
</evidence>
<comment type="caution">
    <text evidence="5">The sequence shown here is derived from an EMBL/GenBank/DDBJ whole genome shotgun (WGS) entry which is preliminary data.</text>
</comment>
<sequence>MSVGTGVIDPEPGCVFCEIAAGTAPAKHRGDWISTIIFEPLNPVTPGHLLVAPRMHVRDAVEHAAVAASTMSDAASCVNMLRRIDPAYKSVNLITSVGAPATQTVFHLHIHIVPRRAGDNLMLPWSEPGDPS</sequence>
<gene>
    <name evidence="5" type="ORF">C7474_2192</name>
</gene>
<protein>
    <submittedName>
        <fullName evidence="5">Histidine triad (HIT) family protein</fullName>
    </submittedName>
</protein>
<feature type="active site" description="Tele-AMP-histidine intermediate" evidence="1">
    <location>
        <position position="109"/>
    </location>
</feature>